<name>A0A174H7W6_9CLOT</name>
<dbReference type="Proteomes" id="UP000095558">
    <property type="component" value="Unassembled WGS sequence"/>
</dbReference>
<feature type="domain" description="DUF362" evidence="1">
    <location>
        <begin position="291"/>
        <end position="442"/>
    </location>
</feature>
<accession>A0A174H7W6</accession>
<dbReference type="EMBL" id="CYZV01000042">
    <property type="protein sequence ID" value="CUO71003.1"/>
    <property type="molecule type" value="Genomic_DNA"/>
</dbReference>
<evidence type="ECO:0000313" key="3">
    <source>
        <dbReference type="Proteomes" id="UP000095558"/>
    </source>
</evidence>
<dbReference type="RefSeq" id="WP_055277749.1">
    <property type="nucleotide sequence ID" value="NZ_CYZV01000042.1"/>
</dbReference>
<organism evidence="2 3">
    <name type="scientific">Clostridium disporicum</name>
    <dbReference type="NCBI Taxonomy" id="84024"/>
    <lineage>
        <taxon>Bacteria</taxon>
        <taxon>Bacillati</taxon>
        <taxon>Bacillota</taxon>
        <taxon>Clostridia</taxon>
        <taxon>Eubacteriales</taxon>
        <taxon>Clostridiaceae</taxon>
        <taxon>Clostridium</taxon>
    </lineage>
</organism>
<protein>
    <submittedName>
        <fullName evidence="2">Domain of uncharacterized function (DUF362)</fullName>
    </submittedName>
</protein>
<sequence length="656" mass="74616">MNIINKEILGNINIADMDKYGSSITGIRLNVNNAYTDIPDLLKEYIDSNEEDNESWQQIQNRINYIYSAVSIMLAKLDEETNFILKVKEDISNNKLLIFKPNLISPICIDPTTHGAGLMIYLNTNWSIIAAIMRWFHDYANIHYSHMAIAEGGCSIELYGVQYSKYTKHTITNEAIFEGRSHDFYDDDDNFYGGWGFYFSRKYLSYHCTSDEDDNPMNGYEESCKGIYLSPGEAINKMMIYDINQLQIDRSRGRTIDIPDGQNYSEIVLHKVIVGGNSSDLEDIKLYPGCVLINVPTMKLHAQDLITNALKNLGLGLYPLQCAVTENPSDTNWLYGSQNTKIPSYRSLVPHSPLIMKIDGNTHLPMRDKYGRYIIKRTAGFSGTQCDIIKAVQSQGILIVNISDNINIVNVVHAVPTEAQPIPEGFIWASLDCVALDTFCARYCFNTLPMLESKKLKKAYHFPTEFIHDVPIAKIKKQQIVSTLWVDSPLFRYYLYNDAEKRGIGSCSYYIKGVDLTNNTKLASYHGHLISLSNNNMNEVLTKTLYYNSNSILHSLQPTILSYAKSNDTLFHSNLYKELLAGFDENHDGIIDYNERGTGFENSLIEVISNTSDISAFEKYGDLKATYLRSLLWLKYSNSKWNADGHDFLKMKILTM</sequence>
<gene>
    <name evidence="2" type="ORF">ERS852470_03134</name>
</gene>
<reference evidence="2 3" key="1">
    <citation type="submission" date="2015-09" db="EMBL/GenBank/DDBJ databases">
        <authorList>
            <consortium name="Pathogen Informatics"/>
        </authorList>
    </citation>
    <scope>NUCLEOTIDE SEQUENCE [LARGE SCALE GENOMIC DNA]</scope>
    <source>
        <strain evidence="2 3">2789STDY5834855</strain>
    </source>
</reference>
<evidence type="ECO:0000313" key="2">
    <source>
        <dbReference type="EMBL" id="CUO71003.1"/>
    </source>
</evidence>
<dbReference type="OrthoDB" id="2088022at2"/>
<proteinExistence type="predicted"/>
<evidence type="ECO:0000259" key="1">
    <source>
        <dbReference type="Pfam" id="PF04015"/>
    </source>
</evidence>
<dbReference type="InterPro" id="IPR007160">
    <property type="entry name" value="DUF362"/>
</dbReference>
<dbReference type="Pfam" id="PF04015">
    <property type="entry name" value="DUF362"/>
    <property type="match status" value="1"/>
</dbReference>
<dbReference type="AlphaFoldDB" id="A0A174H7W6"/>